<dbReference type="FunFam" id="3.30.160.60:FF:000202">
    <property type="entry name" value="Zinc finger protein 574"/>
    <property type="match status" value="1"/>
</dbReference>
<evidence type="ECO:0000256" key="1">
    <source>
        <dbReference type="ARBA" id="ARBA00004123"/>
    </source>
</evidence>
<dbReference type="PANTHER" id="PTHR24388:SF48">
    <property type="entry name" value="TRANSCRIPTIONAL REPRESSOR SCRATCH 2"/>
    <property type="match status" value="1"/>
</dbReference>
<comment type="similarity">
    <text evidence="8">Belongs to the snail C2H2-type zinc-finger protein family.</text>
</comment>
<dbReference type="PANTHER" id="PTHR24388">
    <property type="entry name" value="ZINC FINGER PROTEIN"/>
    <property type="match status" value="1"/>
</dbReference>
<feature type="domain" description="C2H2-type" evidence="11">
    <location>
        <begin position="143"/>
        <end position="165"/>
    </location>
</feature>
<reference evidence="12" key="1">
    <citation type="submission" date="2022-11" db="UniProtKB">
        <authorList>
            <consortium name="EnsemblMetazoa"/>
        </authorList>
    </citation>
    <scope>IDENTIFICATION</scope>
</reference>
<dbReference type="GO" id="GO:0000981">
    <property type="term" value="F:DNA-binding transcription factor activity, RNA polymerase II-specific"/>
    <property type="evidence" value="ECO:0007669"/>
    <property type="project" value="TreeGrafter"/>
</dbReference>
<keyword evidence="2" id="KW-0479">Metal-binding</keyword>
<evidence type="ECO:0000256" key="6">
    <source>
        <dbReference type="ARBA" id="ARBA00023125"/>
    </source>
</evidence>
<dbReference type="GO" id="GO:0032502">
    <property type="term" value="P:developmental process"/>
    <property type="evidence" value="ECO:0007669"/>
    <property type="project" value="UniProtKB-ARBA"/>
</dbReference>
<keyword evidence="5" id="KW-0862">Zinc</keyword>
<dbReference type="SUPFAM" id="SSF57667">
    <property type="entry name" value="beta-beta-alpha zinc fingers"/>
    <property type="match status" value="3"/>
</dbReference>
<dbReference type="KEGG" id="epa:110245355"/>
<evidence type="ECO:0000256" key="8">
    <source>
        <dbReference type="ARBA" id="ARBA00037948"/>
    </source>
</evidence>
<dbReference type="Proteomes" id="UP000887567">
    <property type="component" value="Unplaced"/>
</dbReference>
<comment type="subcellular location">
    <subcellularLocation>
        <location evidence="1">Nucleus</location>
    </subcellularLocation>
</comment>
<evidence type="ECO:0000313" key="13">
    <source>
        <dbReference type="Proteomes" id="UP000887567"/>
    </source>
</evidence>
<dbReference type="GeneID" id="110245355"/>
<dbReference type="FunFam" id="3.30.160.60:FF:000207">
    <property type="entry name" value="zinc finger protein SNAI2"/>
    <property type="match status" value="1"/>
</dbReference>
<dbReference type="EnsemblMetazoa" id="XM_021051634.2">
    <property type="protein sequence ID" value="XP_020907293.1"/>
    <property type="gene ID" value="LOC110245355"/>
</dbReference>
<keyword evidence="4 9" id="KW-0863">Zinc-finger</keyword>
<keyword evidence="13" id="KW-1185">Reference proteome</keyword>
<dbReference type="FunFam" id="3.30.160.60:FF:000043">
    <property type="entry name" value="Scratch family zinc finger 2"/>
    <property type="match status" value="1"/>
</dbReference>
<dbReference type="GO" id="GO:0008270">
    <property type="term" value="F:zinc ion binding"/>
    <property type="evidence" value="ECO:0007669"/>
    <property type="project" value="UniProtKB-KW"/>
</dbReference>
<feature type="compositionally biased region" description="Polar residues" evidence="10">
    <location>
        <begin position="258"/>
        <end position="269"/>
    </location>
</feature>
<sequence length="269" mass="30321">MPKSFLIKKKSKDYGNFSSPTTLATVRNSDCPTHDNLVHTREGDTTLVHSTKIKLKTEPLEEQEDDFQCVGKEEDSSFDSLDENGNITDSLKPVCTDGRSKNNGSNENKSRYVCAECGKSYATSSNLSRHKQTHRSLDGKLARRCHHCGKAYVSMPALAMHVLTHKLLHKCNVCGKSFSRPWLLQGHMRSHTGERPYICQECNKAFADRSNLRAHLQTHSPLKQFKCERCDRTFALKSYLNKHMESACSREEKDGNIGSLNPESGKSKK</sequence>
<dbReference type="OrthoDB" id="5428132at2759"/>
<evidence type="ECO:0000256" key="3">
    <source>
        <dbReference type="ARBA" id="ARBA00022737"/>
    </source>
</evidence>
<keyword evidence="7" id="KW-0539">Nucleus</keyword>
<feature type="domain" description="C2H2-type" evidence="11">
    <location>
        <begin position="225"/>
        <end position="253"/>
    </location>
</feature>
<evidence type="ECO:0000256" key="10">
    <source>
        <dbReference type="SAM" id="MobiDB-lite"/>
    </source>
</evidence>
<dbReference type="PROSITE" id="PS00028">
    <property type="entry name" value="ZINC_FINGER_C2H2_1"/>
    <property type="match status" value="3"/>
</dbReference>
<evidence type="ECO:0000256" key="7">
    <source>
        <dbReference type="ARBA" id="ARBA00023242"/>
    </source>
</evidence>
<dbReference type="RefSeq" id="XP_020907293.1">
    <property type="nucleotide sequence ID" value="XM_021051634.2"/>
</dbReference>
<dbReference type="Gene3D" id="3.30.160.60">
    <property type="entry name" value="Classic Zinc Finger"/>
    <property type="match status" value="4"/>
</dbReference>
<dbReference type="PROSITE" id="PS50157">
    <property type="entry name" value="ZINC_FINGER_C2H2_2"/>
    <property type="match status" value="5"/>
</dbReference>
<evidence type="ECO:0000256" key="2">
    <source>
        <dbReference type="ARBA" id="ARBA00022723"/>
    </source>
</evidence>
<evidence type="ECO:0000259" key="11">
    <source>
        <dbReference type="PROSITE" id="PS50157"/>
    </source>
</evidence>
<name>A0A913XNS1_EXADI</name>
<dbReference type="InterPro" id="IPR013087">
    <property type="entry name" value="Znf_C2H2_type"/>
</dbReference>
<dbReference type="InterPro" id="IPR036236">
    <property type="entry name" value="Znf_C2H2_sf"/>
</dbReference>
<evidence type="ECO:0000313" key="12">
    <source>
        <dbReference type="EnsemblMetazoa" id="XP_020907293.1"/>
    </source>
</evidence>
<evidence type="ECO:0000256" key="9">
    <source>
        <dbReference type="PROSITE-ProRule" id="PRU00042"/>
    </source>
</evidence>
<feature type="domain" description="C2H2-type" evidence="11">
    <location>
        <begin position="169"/>
        <end position="196"/>
    </location>
</feature>
<organism evidence="12 13">
    <name type="scientific">Exaiptasia diaphana</name>
    <name type="common">Tropical sea anemone</name>
    <name type="synonym">Aiptasia pulchella</name>
    <dbReference type="NCBI Taxonomy" id="2652724"/>
    <lineage>
        <taxon>Eukaryota</taxon>
        <taxon>Metazoa</taxon>
        <taxon>Cnidaria</taxon>
        <taxon>Anthozoa</taxon>
        <taxon>Hexacorallia</taxon>
        <taxon>Actiniaria</taxon>
        <taxon>Aiptasiidae</taxon>
        <taxon>Exaiptasia</taxon>
    </lineage>
</organism>
<dbReference type="InterPro" id="IPR050527">
    <property type="entry name" value="Snail/Krueppel_Znf"/>
</dbReference>
<feature type="region of interest" description="Disordered" evidence="10">
    <location>
        <begin position="250"/>
        <end position="269"/>
    </location>
</feature>
<feature type="domain" description="C2H2-type" evidence="11">
    <location>
        <begin position="197"/>
        <end position="224"/>
    </location>
</feature>
<dbReference type="AlphaFoldDB" id="A0A913XNS1"/>
<proteinExistence type="inferred from homology"/>
<keyword evidence="6" id="KW-0238">DNA-binding</keyword>
<evidence type="ECO:0000256" key="5">
    <source>
        <dbReference type="ARBA" id="ARBA00022833"/>
    </source>
</evidence>
<dbReference type="Pfam" id="PF00096">
    <property type="entry name" value="zf-C2H2"/>
    <property type="match status" value="5"/>
</dbReference>
<dbReference type="GO" id="GO:0000978">
    <property type="term" value="F:RNA polymerase II cis-regulatory region sequence-specific DNA binding"/>
    <property type="evidence" value="ECO:0007669"/>
    <property type="project" value="TreeGrafter"/>
</dbReference>
<accession>A0A913XNS1</accession>
<protein>
    <recommendedName>
        <fullName evidence="11">C2H2-type domain-containing protein</fullName>
    </recommendedName>
</protein>
<dbReference type="OMA" id="CEENCED"/>
<feature type="domain" description="C2H2-type" evidence="11">
    <location>
        <begin position="112"/>
        <end position="139"/>
    </location>
</feature>
<keyword evidence="3" id="KW-0677">Repeat</keyword>
<dbReference type="FunFam" id="3.30.160.60:FF:000693">
    <property type="entry name" value="Snail family zinc finger 1a"/>
    <property type="match status" value="1"/>
</dbReference>
<dbReference type="SMART" id="SM00355">
    <property type="entry name" value="ZnF_C2H2"/>
    <property type="match status" value="5"/>
</dbReference>
<dbReference type="GO" id="GO:0005634">
    <property type="term" value="C:nucleus"/>
    <property type="evidence" value="ECO:0007669"/>
    <property type="project" value="UniProtKB-SubCell"/>
</dbReference>
<evidence type="ECO:0000256" key="4">
    <source>
        <dbReference type="ARBA" id="ARBA00022771"/>
    </source>
</evidence>